<dbReference type="Pfam" id="PF07716">
    <property type="entry name" value="bZIP_2"/>
    <property type="match status" value="1"/>
</dbReference>
<dbReference type="EMBL" id="ML996688">
    <property type="protein sequence ID" value="KAF2404380.1"/>
    <property type="molecule type" value="Genomic_DNA"/>
</dbReference>
<keyword evidence="10" id="KW-1185">Reference proteome</keyword>
<dbReference type="CDD" id="cd14705">
    <property type="entry name" value="bZIP_Zip1"/>
    <property type="match status" value="1"/>
</dbReference>
<dbReference type="Proteomes" id="UP000799640">
    <property type="component" value="Unassembled WGS sequence"/>
</dbReference>
<feature type="region of interest" description="Disordered" evidence="7">
    <location>
        <begin position="1"/>
        <end position="28"/>
    </location>
</feature>
<keyword evidence="6" id="KW-0175">Coiled coil</keyword>
<evidence type="ECO:0000256" key="4">
    <source>
        <dbReference type="ARBA" id="ARBA00023163"/>
    </source>
</evidence>
<feature type="domain" description="BZIP" evidence="8">
    <location>
        <begin position="55"/>
        <end position="114"/>
    </location>
</feature>
<gene>
    <name evidence="9" type="ORF">EJ06DRAFT_526467</name>
</gene>
<feature type="compositionally biased region" description="Pro residues" evidence="7">
    <location>
        <begin position="7"/>
        <end position="19"/>
    </location>
</feature>
<dbReference type="Gene3D" id="1.20.5.170">
    <property type="match status" value="1"/>
</dbReference>
<dbReference type="GO" id="GO:0000977">
    <property type="term" value="F:RNA polymerase II transcription regulatory region sequence-specific DNA binding"/>
    <property type="evidence" value="ECO:0007669"/>
    <property type="project" value="TreeGrafter"/>
</dbReference>
<dbReference type="OrthoDB" id="1939598at2759"/>
<comment type="subcellular location">
    <subcellularLocation>
        <location evidence="1">Nucleus</location>
    </subcellularLocation>
</comment>
<dbReference type="InterPro" id="IPR046347">
    <property type="entry name" value="bZIP_sf"/>
</dbReference>
<dbReference type="GO" id="GO:0005634">
    <property type="term" value="C:nucleus"/>
    <property type="evidence" value="ECO:0007669"/>
    <property type="project" value="UniProtKB-SubCell"/>
</dbReference>
<dbReference type="FunFam" id="1.20.5.170:FF:000075">
    <property type="entry name" value="BZIP transcription factor (MetR)"/>
    <property type="match status" value="1"/>
</dbReference>
<organism evidence="9 10">
    <name type="scientific">Trichodelitschia bisporula</name>
    <dbReference type="NCBI Taxonomy" id="703511"/>
    <lineage>
        <taxon>Eukaryota</taxon>
        <taxon>Fungi</taxon>
        <taxon>Dikarya</taxon>
        <taxon>Ascomycota</taxon>
        <taxon>Pezizomycotina</taxon>
        <taxon>Dothideomycetes</taxon>
        <taxon>Dothideomycetes incertae sedis</taxon>
        <taxon>Phaeotrichales</taxon>
        <taxon>Phaeotrichaceae</taxon>
        <taxon>Trichodelitschia</taxon>
    </lineage>
</organism>
<evidence type="ECO:0000256" key="6">
    <source>
        <dbReference type="SAM" id="Coils"/>
    </source>
</evidence>
<accession>A0A6G1I7W4</accession>
<feature type="coiled-coil region" evidence="6">
    <location>
        <begin position="76"/>
        <end position="103"/>
    </location>
</feature>
<evidence type="ECO:0000256" key="5">
    <source>
        <dbReference type="ARBA" id="ARBA00023242"/>
    </source>
</evidence>
<dbReference type="PANTHER" id="PTHR13044">
    <property type="entry name" value="ACTIVATING TRANSCRIPTION FACTOR ATF 4/5"/>
    <property type="match status" value="1"/>
</dbReference>
<dbReference type="PROSITE" id="PS50217">
    <property type="entry name" value="BZIP"/>
    <property type="match status" value="1"/>
</dbReference>
<evidence type="ECO:0000256" key="3">
    <source>
        <dbReference type="ARBA" id="ARBA00023125"/>
    </source>
</evidence>
<name>A0A6G1I7W4_9PEZI</name>
<evidence type="ECO:0000256" key="2">
    <source>
        <dbReference type="ARBA" id="ARBA00023015"/>
    </source>
</evidence>
<dbReference type="AlphaFoldDB" id="A0A6G1I7W4"/>
<evidence type="ECO:0000256" key="7">
    <source>
        <dbReference type="SAM" id="MobiDB-lite"/>
    </source>
</evidence>
<proteinExistence type="predicted"/>
<reference evidence="9" key="1">
    <citation type="journal article" date="2020" name="Stud. Mycol.">
        <title>101 Dothideomycetes genomes: a test case for predicting lifestyles and emergence of pathogens.</title>
        <authorList>
            <person name="Haridas S."/>
            <person name="Albert R."/>
            <person name="Binder M."/>
            <person name="Bloem J."/>
            <person name="Labutti K."/>
            <person name="Salamov A."/>
            <person name="Andreopoulos B."/>
            <person name="Baker S."/>
            <person name="Barry K."/>
            <person name="Bills G."/>
            <person name="Bluhm B."/>
            <person name="Cannon C."/>
            <person name="Castanera R."/>
            <person name="Culley D."/>
            <person name="Daum C."/>
            <person name="Ezra D."/>
            <person name="Gonzalez J."/>
            <person name="Henrissat B."/>
            <person name="Kuo A."/>
            <person name="Liang C."/>
            <person name="Lipzen A."/>
            <person name="Lutzoni F."/>
            <person name="Magnuson J."/>
            <person name="Mondo S."/>
            <person name="Nolan M."/>
            <person name="Ohm R."/>
            <person name="Pangilinan J."/>
            <person name="Park H.-J."/>
            <person name="Ramirez L."/>
            <person name="Alfaro M."/>
            <person name="Sun H."/>
            <person name="Tritt A."/>
            <person name="Yoshinaga Y."/>
            <person name="Zwiers L.-H."/>
            <person name="Turgeon B."/>
            <person name="Goodwin S."/>
            <person name="Spatafora J."/>
            <person name="Crous P."/>
            <person name="Grigoriev I."/>
        </authorList>
    </citation>
    <scope>NUCLEOTIDE SEQUENCE</scope>
    <source>
        <strain evidence="9">CBS 262.69</strain>
    </source>
</reference>
<keyword evidence="4" id="KW-0804">Transcription</keyword>
<evidence type="ECO:0000313" key="9">
    <source>
        <dbReference type="EMBL" id="KAF2404380.1"/>
    </source>
</evidence>
<evidence type="ECO:0000313" key="10">
    <source>
        <dbReference type="Proteomes" id="UP000799640"/>
    </source>
</evidence>
<dbReference type="PANTHER" id="PTHR13044:SF14">
    <property type="entry name" value="CRYPTOCEPHAL, ISOFORM A"/>
    <property type="match status" value="1"/>
</dbReference>
<evidence type="ECO:0000259" key="8">
    <source>
        <dbReference type="PROSITE" id="PS50217"/>
    </source>
</evidence>
<dbReference type="PROSITE" id="PS00036">
    <property type="entry name" value="BZIP_BASIC"/>
    <property type="match status" value="1"/>
</dbReference>
<dbReference type="SUPFAM" id="SSF57959">
    <property type="entry name" value="Leucine zipper domain"/>
    <property type="match status" value="1"/>
</dbReference>
<sequence>MADPYGNIPPPYMGPPNAPTHPQDSPSIEFAPFFGDFVPISSPTPQDDQLAAIEEEKRRRNTAASARFRIKKKEREQALEQTAAEMTEKVVGLEAKVGQLELENKWLRGLITEKSKNVVGGKAGESSKKDSKGKKSEDKSRGPGKHTDGVGTA</sequence>
<protein>
    <recommendedName>
        <fullName evidence="8">BZIP domain-containing protein</fullName>
    </recommendedName>
</protein>
<keyword evidence="3" id="KW-0238">DNA-binding</keyword>
<dbReference type="SMART" id="SM00338">
    <property type="entry name" value="BRLZ"/>
    <property type="match status" value="1"/>
</dbReference>
<dbReference type="GO" id="GO:0001228">
    <property type="term" value="F:DNA-binding transcription activator activity, RNA polymerase II-specific"/>
    <property type="evidence" value="ECO:0007669"/>
    <property type="project" value="TreeGrafter"/>
</dbReference>
<feature type="compositionally biased region" description="Basic and acidic residues" evidence="7">
    <location>
        <begin position="125"/>
        <end position="153"/>
    </location>
</feature>
<feature type="region of interest" description="Disordered" evidence="7">
    <location>
        <begin position="113"/>
        <end position="153"/>
    </location>
</feature>
<keyword evidence="2" id="KW-0805">Transcription regulation</keyword>
<keyword evidence="5" id="KW-0539">Nucleus</keyword>
<evidence type="ECO:0000256" key="1">
    <source>
        <dbReference type="ARBA" id="ARBA00004123"/>
    </source>
</evidence>
<dbReference type="InterPro" id="IPR004827">
    <property type="entry name" value="bZIP"/>
</dbReference>